<dbReference type="GO" id="GO:0005634">
    <property type="term" value="C:nucleus"/>
    <property type="evidence" value="ECO:0007669"/>
    <property type="project" value="UniProtKB-SubCell"/>
</dbReference>
<feature type="compositionally biased region" description="Polar residues" evidence="7">
    <location>
        <begin position="701"/>
        <end position="717"/>
    </location>
</feature>
<feature type="region of interest" description="Disordered" evidence="7">
    <location>
        <begin position="678"/>
        <end position="755"/>
    </location>
</feature>
<evidence type="ECO:0000256" key="7">
    <source>
        <dbReference type="SAM" id="MobiDB-lite"/>
    </source>
</evidence>
<gene>
    <name evidence="9" type="ORF">BLGHR1_13005</name>
</gene>
<feature type="region of interest" description="Disordered" evidence="7">
    <location>
        <begin position="897"/>
        <end position="929"/>
    </location>
</feature>
<keyword evidence="6" id="KW-0539">Nucleus</keyword>
<evidence type="ECO:0000313" key="9">
    <source>
        <dbReference type="EMBL" id="SZF02227.1"/>
    </source>
</evidence>
<keyword evidence="5" id="KW-0206">Cytoskeleton</keyword>
<name>A0A383UQR3_BLUHO</name>
<organism evidence="9 10">
    <name type="scientific">Blumeria hordei</name>
    <name type="common">Barley powdery mildew</name>
    <name type="synonym">Blumeria graminis f. sp. hordei</name>
    <dbReference type="NCBI Taxonomy" id="2867405"/>
    <lineage>
        <taxon>Eukaryota</taxon>
        <taxon>Fungi</taxon>
        <taxon>Dikarya</taxon>
        <taxon>Ascomycota</taxon>
        <taxon>Pezizomycotina</taxon>
        <taxon>Leotiomycetes</taxon>
        <taxon>Erysiphales</taxon>
        <taxon>Erysiphaceae</taxon>
        <taxon>Blumeria</taxon>
    </lineage>
</organism>
<feature type="compositionally biased region" description="Basic and acidic residues" evidence="7">
    <location>
        <begin position="718"/>
        <end position="755"/>
    </location>
</feature>
<dbReference type="InterPro" id="IPR005635">
    <property type="entry name" value="Inner_centromere_prot_ARK-bd"/>
</dbReference>
<dbReference type="Pfam" id="PF03941">
    <property type="entry name" value="INCENP_ARK-bind"/>
    <property type="match status" value="1"/>
</dbReference>
<feature type="compositionally biased region" description="Low complexity" evidence="7">
    <location>
        <begin position="905"/>
        <end position="926"/>
    </location>
</feature>
<comment type="similarity">
    <text evidence="3">Belongs to the INCENP family.</text>
</comment>
<feature type="compositionally biased region" description="Polar residues" evidence="7">
    <location>
        <begin position="678"/>
        <end position="692"/>
    </location>
</feature>
<feature type="region of interest" description="Disordered" evidence="7">
    <location>
        <begin position="548"/>
        <end position="572"/>
    </location>
</feature>
<evidence type="ECO:0000256" key="5">
    <source>
        <dbReference type="ARBA" id="ARBA00023212"/>
    </source>
</evidence>
<accession>A0A383UQR3</accession>
<evidence type="ECO:0000256" key="4">
    <source>
        <dbReference type="ARBA" id="ARBA00022490"/>
    </source>
</evidence>
<feature type="region of interest" description="Disordered" evidence="7">
    <location>
        <begin position="1143"/>
        <end position="1171"/>
    </location>
</feature>
<feature type="compositionally biased region" description="Polar residues" evidence="7">
    <location>
        <begin position="358"/>
        <end position="369"/>
    </location>
</feature>
<evidence type="ECO:0000313" key="10">
    <source>
        <dbReference type="Proteomes" id="UP000275772"/>
    </source>
</evidence>
<feature type="compositionally biased region" description="Polar residues" evidence="7">
    <location>
        <begin position="224"/>
        <end position="242"/>
    </location>
</feature>
<evidence type="ECO:0000256" key="6">
    <source>
        <dbReference type="ARBA" id="ARBA00023242"/>
    </source>
</evidence>
<feature type="region of interest" description="Disordered" evidence="7">
    <location>
        <begin position="279"/>
        <end position="299"/>
    </location>
</feature>
<dbReference type="VEuPathDB" id="FungiDB:BLGHR1_13005"/>
<evidence type="ECO:0000256" key="1">
    <source>
        <dbReference type="ARBA" id="ARBA00004123"/>
    </source>
</evidence>
<comment type="subcellular location">
    <subcellularLocation>
        <location evidence="2">Cytoplasm</location>
        <location evidence="2">Cytoskeleton</location>
        <location evidence="2">Spindle</location>
    </subcellularLocation>
    <subcellularLocation>
        <location evidence="1">Nucleus</location>
    </subcellularLocation>
</comment>
<feature type="domain" description="Inner centromere protein ARK-binding" evidence="8">
    <location>
        <begin position="1238"/>
        <end position="1293"/>
    </location>
</feature>
<evidence type="ECO:0000256" key="2">
    <source>
        <dbReference type="ARBA" id="ARBA00004186"/>
    </source>
</evidence>
<dbReference type="GO" id="GO:0005819">
    <property type="term" value="C:spindle"/>
    <property type="evidence" value="ECO:0007669"/>
    <property type="project" value="UniProtKB-SubCell"/>
</dbReference>
<protein>
    <recommendedName>
        <fullName evidence="8">Inner centromere protein ARK-binding domain-containing protein</fullName>
    </recommendedName>
</protein>
<evidence type="ECO:0000259" key="8">
    <source>
        <dbReference type="Pfam" id="PF03941"/>
    </source>
</evidence>
<feature type="region of interest" description="Disordered" evidence="7">
    <location>
        <begin position="356"/>
        <end position="376"/>
    </location>
</feature>
<feature type="compositionally biased region" description="Polar residues" evidence="7">
    <location>
        <begin position="279"/>
        <end position="293"/>
    </location>
</feature>
<keyword evidence="4" id="KW-0963">Cytoplasm</keyword>
<feature type="compositionally biased region" description="Polar residues" evidence="7">
    <location>
        <begin position="1143"/>
        <end position="1169"/>
    </location>
</feature>
<evidence type="ECO:0000256" key="3">
    <source>
        <dbReference type="ARBA" id="ARBA00010042"/>
    </source>
</evidence>
<dbReference type="Proteomes" id="UP000275772">
    <property type="component" value="Unassembled WGS sequence"/>
</dbReference>
<proteinExistence type="inferred from homology"/>
<feature type="region of interest" description="Disordered" evidence="7">
    <location>
        <begin position="224"/>
        <end position="243"/>
    </location>
</feature>
<reference evidence="9 10" key="1">
    <citation type="submission" date="2017-11" db="EMBL/GenBank/DDBJ databases">
        <authorList>
            <person name="Kracher B."/>
        </authorList>
    </citation>
    <scope>NUCLEOTIDE SEQUENCE [LARGE SCALE GENOMIC DNA]</scope>
    <source>
        <strain evidence="9 10">RACE1</strain>
    </source>
</reference>
<sequence length="1345" mass="151165">MNDYPCEKFDLKKVMAATRSRRPQVGSTLWIEEEENAVAHIGETEVEEFEFSAFNELEWLNEHMAEIFFQDQVDVAEMFKTPGNLRGKTPRTVRSNRKNCTMLKRPPLSDVFLKTLKDAQSPTKQDLHFKSVEEVSEAEESHNILTFQKQMISPKLIINGISKKALENTSKGDSQENLKHFQLRSPSLQQTEVDGSYNFLTENDENDENVIILGRDSDNLTPSYRQQLPSKQDQVDTGNTSHGMDMIDVEDLVKTSSQKIERPFYPEIKRMGSMKQYNQIPPLQKTPNSSPGKKSSHRLLSPVERDISIHGRKEIGIKTVEGNSQSEGSSPLRPMVRKSSLNFASLPAREPITKKKSISNQTIRASQQDISRKSLQRNQTDEIFVESGMKENNLCGEEYEWPEPDKSRTINPEINLMHQGGENSSHSPQNQIIKFGKFQKDPQLSKSAAYYPMVQTCLDPTNHSDSIELVNEMNNATPMNKSITPVETYKSKDNDKNTVIVNTTAQVLESSSLDIYDNISTSVCIAQKENVIEKSTSCYPILESALLSPSPNRESSHLNSTNTTPSNRIKSVSTSALPVNAEEQCPQINQKISVWNPNLNHLASLHEDRCSTTSGSLPRSFHGSPFKAAKDKVSSLYKSSKALFAGGPVPSPEFREGIPFSVPGQSETVEKQVFEFNNQKSSEPQLSLSDLPSENKKNDSTHQSFHSIVSHSPQKSKTPSERVESNLIDERDSSSNDIRGEESTFKDTEEANKSQHVQDKIVAAERAISKFINERNWNTQHDETSCVSRMSPNKAKEIVDDEISSVLDYSEPILSKDIEIIDAPSAIAQTTQPRPKSKIGRSNTKRPLKPAKELIRPKPPTVIRVDTGSQRGNSYHPSNATLSATLQDSFTQMNAVPNTKRHKASTSSVQSKSSSSNFKPTTNKNSEAIVRKIEQDKLAASRRREAKMEVEQQRFAINDTDCNNLERQLVKETEIQRENPTVIEKTAGVMEPKKAACRQATEKRRIENDRVKQIQHPVSHARMKIGANLEKFPPENGSLNSGSSKPILSVQNSSEIIRPGSFRNNPNKVPPKRPLAQDSDLHHINPSIYPHRTSHQGIEHIVKRHKTGEFDDDKNRLKMTAPPIRQSSIRQKEIATKSLYTNGYTNSMQSTNLQRSTTTNQHSSNQIKPSNPIDMTQIFKGPIQFATPSTQASLQSHKTPARAANLNNSNKLVIKTVGKTAAKTSPRYPNGETIDLPEILTDSENEESEEETMRIRPGWTDTAEIQRQLALQESIDPAQVFGQPGPLNMEEVFCKSKERFHKFRARTSSANWSGTDKLTEDEIQRDLEGRERLRRQGGWTYDAIV</sequence>
<dbReference type="EMBL" id="UNSH01000041">
    <property type="protein sequence ID" value="SZF02227.1"/>
    <property type="molecule type" value="Genomic_DNA"/>
</dbReference>